<dbReference type="Gene3D" id="3.40.190.10">
    <property type="entry name" value="Periplasmic binding protein-like II"/>
    <property type="match status" value="2"/>
</dbReference>
<name>A0A840V819_9PROT</name>
<evidence type="ECO:0000313" key="3">
    <source>
        <dbReference type="EMBL" id="MBB5372108.1"/>
    </source>
</evidence>
<keyword evidence="1" id="KW-0732">Signal</keyword>
<accession>A0A840V819</accession>
<feature type="chain" id="PRO_5032921683" evidence="1">
    <location>
        <begin position="23"/>
        <end position="316"/>
    </location>
</feature>
<feature type="domain" description="SsuA/THI5-like" evidence="2">
    <location>
        <begin position="37"/>
        <end position="248"/>
    </location>
</feature>
<dbReference type="PANTHER" id="PTHR31528:SF3">
    <property type="entry name" value="THIAMINE BIOSYNTHESIS PROTEIN HI_0357-RELATED"/>
    <property type="match status" value="1"/>
</dbReference>
<dbReference type="EMBL" id="JACHFJ010000001">
    <property type="protein sequence ID" value="MBB5372108.1"/>
    <property type="molecule type" value="Genomic_DNA"/>
</dbReference>
<dbReference type="InterPro" id="IPR027939">
    <property type="entry name" value="NMT1/THI5"/>
</dbReference>
<dbReference type="SUPFAM" id="SSF53850">
    <property type="entry name" value="Periplasmic binding protein-like II"/>
    <property type="match status" value="1"/>
</dbReference>
<keyword evidence="4" id="KW-1185">Reference proteome</keyword>
<organism evidence="3 4">
    <name type="scientific">Acidocella aromatica</name>
    <dbReference type="NCBI Taxonomy" id="1303579"/>
    <lineage>
        <taxon>Bacteria</taxon>
        <taxon>Pseudomonadati</taxon>
        <taxon>Pseudomonadota</taxon>
        <taxon>Alphaproteobacteria</taxon>
        <taxon>Acetobacterales</taxon>
        <taxon>Acidocellaceae</taxon>
        <taxon>Acidocella</taxon>
    </lineage>
</organism>
<feature type="signal peptide" evidence="1">
    <location>
        <begin position="1"/>
        <end position="22"/>
    </location>
</feature>
<dbReference type="InterPro" id="IPR015168">
    <property type="entry name" value="SsuA/THI5"/>
</dbReference>
<protein>
    <submittedName>
        <fullName evidence="3">Putative hydroxymethylpyrimidine transport system substrate-binding protein</fullName>
    </submittedName>
</protein>
<dbReference type="Pfam" id="PF09084">
    <property type="entry name" value="NMT1"/>
    <property type="match status" value="1"/>
</dbReference>
<dbReference type="RefSeq" id="WP_246344013.1">
    <property type="nucleotide sequence ID" value="NZ_JACHFJ010000001.1"/>
</dbReference>
<sequence>MLRRHFVSSVAATLAAPALARAASAQSFTLILDWFINPDHAPLFAAKYCGAFARAGLDVKLIAPTDPDVPPRLVAAGQADACLSYQPQLYLLVDQGLPLRRTGTLIDKPLNTLTALKQSGITKLADLKGRKIGYSVAGVETVLIGTMLKSVGLQLSDVTLVNVNFNLVTALQSREVDAVIGTFRTYEDIQLAQAGLEPVIFAPEDYGVPQADELILLSAESKLKAPALAGFLGALREGVAALEAEPEKMLALFLKDNPSLNDKLDIASWHALPPYFARDPAALDAARYTKYRDFMRAAGLIKKDLPLSAYAVQITA</sequence>
<dbReference type="AlphaFoldDB" id="A0A840V819"/>
<proteinExistence type="predicted"/>
<evidence type="ECO:0000259" key="2">
    <source>
        <dbReference type="Pfam" id="PF09084"/>
    </source>
</evidence>
<evidence type="ECO:0000313" key="4">
    <source>
        <dbReference type="Proteomes" id="UP000553706"/>
    </source>
</evidence>
<evidence type="ECO:0000256" key="1">
    <source>
        <dbReference type="SAM" id="SignalP"/>
    </source>
</evidence>
<dbReference type="GO" id="GO:0009228">
    <property type="term" value="P:thiamine biosynthetic process"/>
    <property type="evidence" value="ECO:0007669"/>
    <property type="project" value="InterPro"/>
</dbReference>
<reference evidence="3 4" key="1">
    <citation type="submission" date="2020-08" db="EMBL/GenBank/DDBJ databases">
        <title>Genomic Encyclopedia of Type Strains, Phase IV (KMG-IV): sequencing the most valuable type-strain genomes for metagenomic binning, comparative biology and taxonomic classification.</title>
        <authorList>
            <person name="Goeker M."/>
        </authorList>
    </citation>
    <scope>NUCLEOTIDE SEQUENCE [LARGE SCALE GENOMIC DNA]</scope>
    <source>
        <strain evidence="3 4">DSM 27026</strain>
    </source>
</reference>
<gene>
    <name evidence="3" type="ORF">HNP71_000332</name>
</gene>
<dbReference type="Proteomes" id="UP000553706">
    <property type="component" value="Unassembled WGS sequence"/>
</dbReference>
<comment type="caution">
    <text evidence="3">The sequence shown here is derived from an EMBL/GenBank/DDBJ whole genome shotgun (WGS) entry which is preliminary data.</text>
</comment>
<dbReference type="PANTHER" id="PTHR31528">
    <property type="entry name" value="4-AMINO-5-HYDROXYMETHYL-2-METHYLPYRIMIDINE PHOSPHATE SYNTHASE THI11-RELATED"/>
    <property type="match status" value="1"/>
</dbReference>